<evidence type="ECO:0000313" key="3">
    <source>
        <dbReference type="Proteomes" id="UP001172082"/>
    </source>
</evidence>
<dbReference type="PROSITE" id="PS51257">
    <property type="entry name" value="PROKAR_LIPOPROTEIN"/>
    <property type="match status" value="1"/>
</dbReference>
<gene>
    <name evidence="2" type="ORF">QQ008_21525</name>
</gene>
<dbReference type="RefSeq" id="WP_346754010.1">
    <property type="nucleotide sequence ID" value="NZ_JAUJEA010000009.1"/>
</dbReference>
<evidence type="ECO:0000313" key="2">
    <source>
        <dbReference type="EMBL" id="MDN5203986.1"/>
    </source>
</evidence>
<feature type="domain" description="Putative auto-transporter adhesin head GIN" evidence="1">
    <location>
        <begin position="42"/>
        <end position="221"/>
    </location>
</feature>
<proteinExistence type="predicted"/>
<protein>
    <submittedName>
        <fullName evidence="2">Head GIN domain-containing protein</fullName>
    </submittedName>
</protein>
<dbReference type="EMBL" id="JAUJEA010000009">
    <property type="protein sequence ID" value="MDN5203986.1"/>
    <property type="molecule type" value="Genomic_DNA"/>
</dbReference>
<dbReference type="InterPro" id="IPR021255">
    <property type="entry name" value="DUF2807"/>
</dbReference>
<keyword evidence="3" id="KW-1185">Reference proteome</keyword>
<evidence type="ECO:0000259" key="1">
    <source>
        <dbReference type="Pfam" id="PF10988"/>
    </source>
</evidence>
<dbReference type="Pfam" id="PF10988">
    <property type="entry name" value="DUF2807"/>
    <property type="match status" value="1"/>
</dbReference>
<dbReference type="Proteomes" id="UP001172082">
    <property type="component" value="Unassembled WGS sequence"/>
</dbReference>
<dbReference type="PANTHER" id="PTHR39200">
    <property type="entry name" value="HYPOTHETICAL EXPORTED PROTEIN"/>
    <property type="match status" value="1"/>
</dbReference>
<sequence>MSNYIKLSLIGLSLILFYSCDIGPQRRGNGNIISRDYDISGFDELKVSGTYEVFLRRGNEEALTIETDENLFDYIDVDVSGHQLEIDNLEMLRSRHGIKVYLTYQEISGIYVGGAANIQSEDVLRSKDLDIKMAGAGITDLEIDARNLYVQISGAGLVKLSGKVEHQDLKLSGAGNLDAFELESNDCEISLSGVGAAQVFVNNSLEASVSGIGGVEYAGDPAHVDKNVSGLGKVYRAKNRDRDTRN</sequence>
<name>A0ABT8KTA6_9BACT</name>
<dbReference type="Gene3D" id="2.160.20.120">
    <property type="match status" value="1"/>
</dbReference>
<accession>A0ABT8KTA6</accession>
<dbReference type="PANTHER" id="PTHR39200:SF1">
    <property type="entry name" value="AUTO-TRANSPORTER ADHESIN HEAD GIN DOMAIN-CONTAINING PROTEIN-RELATED"/>
    <property type="match status" value="1"/>
</dbReference>
<comment type="caution">
    <text evidence="2">The sequence shown here is derived from an EMBL/GenBank/DDBJ whole genome shotgun (WGS) entry which is preliminary data.</text>
</comment>
<organism evidence="2 3">
    <name type="scientific">Splendidivirga corallicola</name>
    <dbReference type="NCBI Taxonomy" id="3051826"/>
    <lineage>
        <taxon>Bacteria</taxon>
        <taxon>Pseudomonadati</taxon>
        <taxon>Bacteroidota</taxon>
        <taxon>Cytophagia</taxon>
        <taxon>Cytophagales</taxon>
        <taxon>Splendidivirgaceae</taxon>
        <taxon>Splendidivirga</taxon>
    </lineage>
</organism>
<reference evidence="2" key="1">
    <citation type="submission" date="2023-06" db="EMBL/GenBank/DDBJ databases">
        <title>Genomic of Parafulvivirga corallium.</title>
        <authorList>
            <person name="Wang G."/>
        </authorList>
    </citation>
    <scope>NUCLEOTIDE SEQUENCE</scope>
    <source>
        <strain evidence="2">BMA10</strain>
    </source>
</reference>